<gene>
    <name evidence="2" type="ORF">AB6A40_009617</name>
</gene>
<protein>
    <recommendedName>
        <fullName evidence="4">Succinyl-CoA:3-ketoacid-coenzyme A transferase</fullName>
    </recommendedName>
</protein>
<dbReference type="EMBL" id="JBGFUD010010439">
    <property type="protein sequence ID" value="MFH4982908.1"/>
    <property type="molecule type" value="Genomic_DNA"/>
</dbReference>
<dbReference type="SUPFAM" id="SSF100950">
    <property type="entry name" value="NagB/RpiA/CoA transferase-like"/>
    <property type="match status" value="1"/>
</dbReference>
<feature type="transmembrane region" description="Helical" evidence="1">
    <location>
        <begin position="107"/>
        <end position="136"/>
    </location>
</feature>
<keyword evidence="1" id="KW-0472">Membrane</keyword>
<keyword evidence="1" id="KW-0812">Transmembrane</keyword>
<evidence type="ECO:0000256" key="1">
    <source>
        <dbReference type="SAM" id="Phobius"/>
    </source>
</evidence>
<sequence length="156" mass="17093">MTHAGYLKLFSNLISKDTKVYSIRGIKSSQLRKLKIYESALDAVKDIHNGAKLLVGGFGLCGIPENLIAAVAETNVKDLICVSNNAGVDNFGLGLLLKSKQVLKMELLLLVLGRYTYLLLVNINLLGMIIVIYFFAQVTFVLLQSLTMSDSPRVTS</sequence>
<dbReference type="InterPro" id="IPR004165">
    <property type="entry name" value="CoA_trans_fam_I"/>
</dbReference>
<evidence type="ECO:0000313" key="2">
    <source>
        <dbReference type="EMBL" id="MFH4982908.1"/>
    </source>
</evidence>
<dbReference type="InterPro" id="IPR004163">
    <property type="entry name" value="CoA_transf_BS"/>
</dbReference>
<organism evidence="2 3">
    <name type="scientific">Gnathostoma spinigerum</name>
    <dbReference type="NCBI Taxonomy" id="75299"/>
    <lineage>
        <taxon>Eukaryota</taxon>
        <taxon>Metazoa</taxon>
        <taxon>Ecdysozoa</taxon>
        <taxon>Nematoda</taxon>
        <taxon>Chromadorea</taxon>
        <taxon>Rhabditida</taxon>
        <taxon>Spirurina</taxon>
        <taxon>Gnathostomatomorpha</taxon>
        <taxon>Gnathostomatoidea</taxon>
        <taxon>Gnathostomatidae</taxon>
        <taxon>Gnathostoma</taxon>
    </lineage>
</organism>
<dbReference type="PANTHER" id="PTHR13707">
    <property type="entry name" value="KETOACID-COENZYME A TRANSFERASE"/>
    <property type="match status" value="1"/>
</dbReference>
<name>A0ABD6ESW1_9BILA</name>
<comment type="caution">
    <text evidence="2">The sequence shown here is derived from an EMBL/GenBank/DDBJ whole genome shotgun (WGS) entry which is preliminary data.</text>
</comment>
<reference evidence="2 3" key="1">
    <citation type="submission" date="2024-08" db="EMBL/GenBank/DDBJ databases">
        <title>Gnathostoma spinigerum genome.</title>
        <authorList>
            <person name="Gonzalez-Bertolin B."/>
            <person name="Monzon S."/>
            <person name="Zaballos A."/>
            <person name="Jimenez P."/>
            <person name="Dekumyoy P."/>
            <person name="Varona S."/>
            <person name="Cuesta I."/>
            <person name="Sumanam S."/>
            <person name="Adisakwattana P."/>
            <person name="Gasser R.B."/>
            <person name="Hernandez-Gonzalez A."/>
            <person name="Young N.D."/>
            <person name="Perteguer M.J."/>
        </authorList>
    </citation>
    <scope>NUCLEOTIDE SEQUENCE [LARGE SCALE GENOMIC DNA]</scope>
    <source>
        <strain evidence="2">AL3</strain>
        <tissue evidence="2">Liver</tissue>
    </source>
</reference>
<dbReference type="PANTHER" id="PTHR13707:SF23">
    <property type="entry name" value="SUCCINYL-COA:3-KETOACID-COENZYME A TRANSFERASE"/>
    <property type="match status" value="1"/>
</dbReference>
<proteinExistence type="predicted"/>
<dbReference type="PROSITE" id="PS01273">
    <property type="entry name" value="COA_TRANSF_1"/>
    <property type="match status" value="1"/>
</dbReference>
<dbReference type="Gene3D" id="3.40.1080.10">
    <property type="entry name" value="Glutaconate Coenzyme A-transferase"/>
    <property type="match status" value="1"/>
</dbReference>
<evidence type="ECO:0008006" key="4">
    <source>
        <dbReference type="Google" id="ProtNLM"/>
    </source>
</evidence>
<accession>A0ABD6ESW1</accession>
<keyword evidence="3" id="KW-1185">Reference proteome</keyword>
<dbReference type="Proteomes" id="UP001608902">
    <property type="component" value="Unassembled WGS sequence"/>
</dbReference>
<evidence type="ECO:0000313" key="3">
    <source>
        <dbReference type="Proteomes" id="UP001608902"/>
    </source>
</evidence>
<dbReference type="AlphaFoldDB" id="A0ABD6ESW1"/>
<dbReference type="Pfam" id="PF01144">
    <property type="entry name" value="CoA_trans"/>
    <property type="match status" value="1"/>
</dbReference>
<keyword evidence="1" id="KW-1133">Transmembrane helix</keyword>
<dbReference type="InterPro" id="IPR037171">
    <property type="entry name" value="NagB/RpiA_transferase-like"/>
</dbReference>